<dbReference type="InterPro" id="IPR017601">
    <property type="entry name" value="DGQHR-contain_dom"/>
</dbReference>
<dbReference type="EMBL" id="JBHSGQ010000003">
    <property type="protein sequence ID" value="MFC4724985.1"/>
    <property type="molecule type" value="Genomic_DNA"/>
</dbReference>
<dbReference type="RefSeq" id="WP_371392239.1">
    <property type="nucleotide sequence ID" value="NZ_CP163421.1"/>
</dbReference>
<dbReference type="CDD" id="cd16414">
    <property type="entry name" value="dndB_like"/>
    <property type="match status" value="1"/>
</dbReference>
<name>A0ABV9NDK9_9PROT</name>
<reference evidence="2" key="1">
    <citation type="journal article" date="2019" name="Int. J. Syst. Evol. Microbiol.">
        <title>The Global Catalogue of Microorganisms (GCM) 10K type strain sequencing project: providing services to taxonomists for standard genome sequencing and annotation.</title>
        <authorList>
            <consortium name="The Broad Institute Genomics Platform"/>
            <consortium name="The Broad Institute Genome Sequencing Center for Infectious Disease"/>
            <person name="Wu L."/>
            <person name="Ma J."/>
        </authorList>
    </citation>
    <scope>NUCLEOTIDE SEQUENCE [LARGE SCALE GENOMIC DNA]</scope>
    <source>
        <strain evidence="2">CCUG 62981</strain>
    </source>
</reference>
<dbReference type="NCBIfam" id="TIGR03187">
    <property type="entry name" value="DGQHR"/>
    <property type="match status" value="1"/>
</dbReference>
<dbReference type="InterPro" id="IPR017642">
    <property type="entry name" value="DNA_S_mod_DndB"/>
</dbReference>
<evidence type="ECO:0000313" key="1">
    <source>
        <dbReference type="EMBL" id="MFC4724985.1"/>
    </source>
</evidence>
<accession>A0ABV9NDK9</accession>
<protein>
    <submittedName>
        <fullName evidence="1">DGQHR domain-containing protein</fullName>
    </submittedName>
</protein>
<organism evidence="1 2">
    <name type="scientific">Glycocaulis abyssi</name>
    <dbReference type="NCBI Taxonomy" id="1433403"/>
    <lineage>
        <taxon>Bacteria</taxon>
        <taxon>Pseudomonadati</taxon>
        <taxon>Pseudomonadota</taxon>
        <taxon>Alphaproteobacteria</taxon>
        <taxon>Maricaulales</taxon>
        <taxon>Maricaulaceae</taxon>
        <taxon>Glycocaulis</taxon>
    </lineage>
</organism>
<dbReference type="Pfam" id="PF14072">
    <property type="entry name" value="DndB"/>
    <property type="match status" value="1"/>
</dbReference>
<keyword evidence="2" id="KW-1185">Reference proteome</keyword>
<evidence type="ECO:0000313" key="2">
    <source>
        <dbReference type="Proteomes" id="UP001596024"/>
    </source>
</evidence>
<proteinExistence type="predicted"/>
<gene>
    <name evidence="1" type="ORF">ACFPB0_06740</name>
</gene>
<dbReference type="Proteomes" id="UP001596024">
    <property type="component" value="Unassembled WGS sequence"/>
</dbReference>
<sequence length="420" mass="47319">MTTKKKNQEIVLPALRGVMGSWVYYSCLMPLDEIAQRVSYADEIHKNKKLSDMIQRSLKNVRSKQIADYIQNQDERFFNSLVVATYGGRPNWSSIDTLSSKGQADFVQKVSEETISSVGFLTLNGEERLFALDGQHRLSGIKKAIKDGLEQDPLDEVSVIFVAHKSDAKGLERTRRLFTTLNKTAKPVSKGDIIALDEDDVIAISVRRLIEETKYFHGDRVAFVASNNLSSKNTKSLTTIGALYDVLEVLFSSANTDLKKSKADLKRARPVDEELQRYFDFAKRYFEGISKQFKPLDDFFRAKDTEAVVLTHRGGHGGHVLFRPIGLKIMTEVVARLTKNMSLNDAMKVCGKLPGNLTEAPYEGLMWNSSSQRISNSSSVTLRELLLYMLGSSTMPEKTLLERYRKETGDENIELPDPVE</sequence>
<comment type="caution">
    <text evidence="1">The sequence shown here is derived from an EMBL/GenBank/DDBJ whole genome shotgun (WGS) entry which is preliminary data.</text>
</comment>